<reference evidence="1" key="1">
    <citation type="submission" date="2021-01" db="EMBL/GenBank/DDBJ databases">
        <title>Genome sequence of strain Noviherbaspirillum sp. DKR-6.</title>
        <authorList>
            <person name="Chaudhary D.K."/>
        </authorList>
    </citation>
    <scope>NUCLEOTIDE SEQUENCE</scope>
    <source>
        <strain evidence="1">DKR-6</strain>
    </source>
</reference>
<proteinExistence type="predicted"/>
<dbReference type="AlphaFoldDB" id="A0A934W720"/>
<sequence>MSTLVVETISDLDLIARPKYMRLRRYIALLDALGSVSALSFLSARDAVRKIGEKLVAEA</sequence>
<evidence type="ECO:0000313" key="2">
    <source>
        <dbReference type="Proteomes" id="UP000622890"/>
    </source>
</evidence>
<protein>
    <submittedName>
        <fullName evidence="1">Uncharacterized protein</fullName>
    </submittedName>
</protein>
<dbReference type="Proteomes" id="UP000622890">
    <property type="component" value="Unassembled WGS sequence"/>
</dbReference>
<dbReference type="EMBL" id="JAEPBG010000005">
    <property type="protein sequence ID" value="MBK4735835.1"/>
    <property type="molecule type" value="Genomic_DNA"/>
</dbReference>
<accession>A0A934W720</accession>
<comment type="caution">
    <text evidence="1">The sequence shown here is derived from an EMBL/GenBank/DDBJ whole genome shotgun (WGS) entry which is preliminary data.</text>
</comment>
<evidence type="ECO:0000313" key="1">
    <source>
        <dbReference type="EMBL" id="MBK4735835.1"/>
    </source>
</evidence>
<keyword evidence="2" id="KW-1185">Reference proteome</keyword>
<name>A0A934W720_9BURK</name>
<dbReference type="RefSeq" id="WP_200592636.1">
    <property type="nucleotide sequence ID" value="NZ_JAEPBG010000005.1"/>
</dbReference>
<gene>
    <name evidence="1" type="ORF">JJB74_14535</name>
</gene>
<organism evidence="1 2">
    <name type="scientific">Noviherbaspirillum pedocola</name>
    <dbReference type="NCBI Taxonomy" id="2801341"/>
    <lineage>
        <taxon>Bacteria</taxon>
        <taxon>Pseudomonadati</taxon>
        <taxon>Pseudomonadota</taxon>
        <taxon>Betaproteobacteria</taxon>
        <taxon>Burkholderiales</taxon>
        <taxon>Oxalobacteraceae</taxon>
        <taxon>Noviherbaspirillum</taxon>
    </lineage>
</organism>